<sequence>MQQTGQYHRNHGVPDDGLTRLDNRLEKVFAQAQQAAEENRPGALGKLLAEQRHWTRNLRDCLHNDDPHLCLGDTYILRISELQAHWGLASALTPLRYVCNGKRTILATFYRTRPATAKLTSGGNTVIVHQEPVSGSGARYRGQNVEFWIKGKEASVSWKGEPLECISQPTPPAP</sequence>
<evidence type="ECO:0000313" key="7">
    <source>
        <dbReference type="Proteomes" id="UP000446658"/>
    </source>
</evidence>
<proteinExistence type="predicted"/>
<protein>
    <recommendedName>
        <fullName evidence="5">C-type lysozyme inhibitor domain-containing protein</fullName>
    </recommendedName>
</protein>
<gene>
    <name evidence="6" type="ORF">GKE73_08220</name>
</gene>
<keyword evidence="1" id="KW-0732">Signal</keyword>
<reference evidence="6 7" key="1">
    <citation type="submission" date="2019-11" db="EMBL/GenBank/DDBJ databases">
        <title>Draft genome sequence of Paludibacterium sp. dN18-1.</title>
        <authorList>
            <person name="Im W.-T."/>
        </authorList>
    </citation>
    <scope>NUCLEOTIDE SEQUENCE [LARGE SCALE GENOMIC DNA]</scope>
    <source>
        <strain evidence="7">dN 18-1</strain>
    </source>
</reference>
<keyword evidence="2" id="KW-0472">Membrane</keyword>
<name>A0A844GCS3_9NEIS</name>
<evidence type="ECO:0000313" key="6">
    <source>
        <dbReference type="EMBL" id="MTD33150.1"/>
    </source>
</evidence>
<feature type="domain" description="C-type lysozyme inhibitor" evidence="5">
    <location>
        <begin position="97"/>
        <end position="161"/>
    </location>
</feature>
<evidence type="ECO:0000256" key="2">
    <source>
        <dbReference type="ARBA" id="ARBA00023136"/>
    </source>
</evidence>
<dbReference type="Proteomes" id="UP000446658">
    <property type="component" value="Unassembled WGS sequence"/>
</dbReference>
<dbReference type="PANTHER" id="PTHR37549:SF1">
    <property type="entry name" value="LIPOPROTEIN LPRI"/>
    <property type="match status" value="1"/>
</dbReference>
<dbReference type="EMBL" id="WLYX01000001">
    <property type="protein sequence ID" value="MTD33150.1"/>
    <property type="molecule type" value="Genomic_DNA"/>
</dbReference>
<evidence type="ECO:0000256" key="1">
    <source>
        <dbReference type="ARBA" id="ARBA00022729"/>
    </source>
</evidence>
<evidence type="ECO:0000256" key="4">
    <source>
        <dbReference type="ARBA" id="ARBA00023288"/>
    </source>
</evidence>
<accession>A0A844GCS3</accession>
<keyword evidence="4" id="KW-0449">Lipoprotein</keyword>
<dbReference type="PANTHER" id="PTHR37549">
    <property type="entry name" value="LIPOPROTEIN LPRI"/>
    <property type="match status" value="1"/>
</dbReference>
<keyword evidence="7" id="KW-1185">Reference proteome</keyword>
<dbReference type="SUPFAM" id="SSF141488">
    <property type="entry name" value="YdhA-like"/>
    <property type="match status" value="1"/>
</dbReference>
<dbReference type="Pfam" id="PF09864">
    <property type="entry name" value="MliC"/>
    <property type="match status" value="1"/>
</dbReference>
<comment type="caution">
    <text evidence="6">The sequence shown here is derived from an EMBL/GenBank/DDBJ whole genome shotgun (WGS) entry which is preliminary data.</text>
</comment>
<dbReference type="InterPro" id="IPR036328">
    <property type="entry name" value="MliC_sf"/>
</dbReference>
<dbReference type="InterPro" id="IPR052755">
    <property type="entry name" value="Lysozyme_Inhibitor_LprI"/>
</dbReference>
<dbReference type="GO" id="GO:0005576">
    <property type="term" value="C:extracellular region"/>
    <property type="evidence" value="ECO:0007669"/>
    <property type="project" value="TreeGrafter"/>
</dbReference>
<evidence type="ECO:0000259" key="5">
    <source>
        <dbReference type="Pfam" id="PF09864"/>
    </source>
</evidence>
<dbReference type="Gene3D" id="2.40.128.200">
    <property type="match status" value="1"/>
</dbReference>
<keyword evidence="3" id="KW-0564">Palmitate</keyword>
<dbReference type="AlphaFoldDB" id="A0A844GCS3"/>
<organism evidence="6 7">
    <name type="scientific">Paludibacterium denitrificans</name>
    <dbReference type="NCBI Taxonomy" id="2675226"/>
    <lineage>
        <taxon>Bacteria</taxon>
        <taxon>Pseudomonadati</taxon>
        <taxon>Pseudomonadota</taxon>
        <taxon>Betaproteobacteria</taxon>
        <taxon>Neisseriales</taxon>
        <taxon>Chromobacteriaceae</taxon>
        <taxon>Paludibacterium</taxon>
    </lineage>
</organism>
<evidence type="ECO:0000256" key="3">
    <source>
        <dbReference type="ARBA" id="ARBA00023139"/>
    </source>
</evidence>
<dbReference type="InterPro" id="IPR018660">
    <property type="entry name" value="MliC"/>
</dbReference>